<evidence type="ECO:0000313" key="6">
    <source>
        <dbReference type="Proteomes" id="UP000245469"/>
    </source>
</evidence>
<dbReference type="EMBL" id="QGDQ01000012">
    <property type="protein sequence ID" value="PWJ53567.1"/>
    <property type="molecule type" value="Genomic_DNA"/>
</dbReference>
<protein>
    <submittedName>
        <fullName evidence="5">Uncharacterized protein (TIGR00369 family)</fullName>
    </submittedName>
</protein>
<sequence>MSPAAPGPGPDTAPQPVPGPAAPPEVPLGELPSLMGIRVLEMSAERAVGTMPVIGNRQPFGRLHGGAHLVLAETLASLAAWTHAGPGREALGVEIGASHTGGATSGVVTGVCEALSLGRTLTVHEVVVRNEAGRRLSTVRVTNLLRDTPTPA</sequence>
<dbReference type="AlphaFoldDB" id="A0A316ATQ6"/>
<dbReference type="RefSeq" id="WP_211319470.1">
    <property type="nucleotide sequence ID" value="NZ_QGDQ01000012.1"/>
</dbReference>
<dbReference type="SUPFAM" id="SSF54637">
    <property type="entry name" value="Thioesterase/thiol ester dehydrase-isomerase"/>
    <property type="match status" value="1"/>
</dbReference>
<dbReference type="Gene3D" id="3.10.129.10">
    <property type="entry name" value="Hotdog Thioesterase"/>
    <property type="match status" value="1"/>
</dbReference>
<evidence type="ECO:0000256" key="2">
    <source>
        <dbReference type="ARBA" id="ARBA00022801"/>
    </source>
</evidence>
<dbReference type="Proteomes" id="UP000245469">
    <property type="component" value="Unassembled WGS sequence"/>
</dbReference>
<feature type="compositionally biased region" description="Pro residues" evidence="3">
    <location>
        <begin position="1"/>
        <end position="26"/>
    </location>
</feature>
<reference evidence="5 6" key="1">
    <citation type="submission" date="2018-03" db="EMBL/GenBank/DDBJ databases">
        <title>Genomic Encyclopedia of Archaeal and Bacterial Type Strains, Phase II (KMG-II): from individual species to whole genera.</title>
        <authorList>
            <person name="Goeker M."/>
        </authorList>
    </citation>
    <scope>NUCLEOTIDE SEQUENCE [LARGE SCALE GENOMIC DNA]</scope>
    <source>
        <strain evidence="5 6">DSM 44889</strain>
    </source>
</reference>
<proteinExistence type="inferred from homology"/>
<dbReference type="NCBIfam" id="TIGR00369">
    <property type="entry name" value="unchar_dom_1"/>
    <property type="match status" value="1"/>
</dbReference>
<dbReference type="InterPro" id="IPR029069">
    <property type="entry name" value="HotDog_dom_sf"/>
</dbReference>
<dbReference type="GO" id="GO:0005829">
    <property type="term" value="C:cytosol"/>
    <property type="evidence" value="ECO:0007669"/>
    <property type="project" value="TreeGrafter"/>
</dbReference>
<evidence type="ECO:0000313" key="5">
    <source>
        <dbReference type="EMBL" id="PWJ53567.1"/>
    </source>
</evidence>
<dbReference type="CDD" id="cd03443">
    <property type="entry name" value="PaaI_thioesterase"/>
    <property type="match status" value="1"/>
</dbReference>
<name>A0A316ATQ6_9ACTN</name>
<organism evidence="5 6">
    <name type="scientific">Quadrisphaera granulorum</name>
    <dbReference type="NCBI Taxonomy" id="317664"/>
    <lineage>
        <taxon>Bacteria</taxon>
        <taxon>Bacillati</taxon>
        <taxon>Actinomycetota</taxon>
        <taxon>Actinomycetes</taxon>
        <taxon>Kineosporiales</taxon>
        <taxon>Kineosporiaceae</taxon>
        <taxon>Quadrisphaera</taxon>
    </lineage>
</organism>
<evidence type="ECO:0000259" key="4">
    <source>
        <dbReference type="Pfam" id="PF03061"/>
    </source>
</evidence>
<accession>A0A316ATQ6</accession>
<comment type="caution">
    <text evidence="5">The sequence shown here is derived from an EMBL/GenBank/DDBJ whole genome shotgun (WGS) entry which is preliminary data.</text>
</comment>
<dbReference type="Pfam" id="PF03061">
    <property type="entry name" value="4HBT"/>
    <property type="match status" value="1"/>
</dbReference>
<gene>
    <name evidence="5" type="ORF">BXY45_112141</name>
</gene>
<keyword evidence="2" id="KW-0378">Hydrolase</keyword>
<dbReference type="InterPro" id="IPR006683">
    <property type="entry name" value="Thioestr_dom"/>
</dbReference>
<dbReference type="GO" id="GO:0061522">
    <property type="term" value="F:1,4-dihydroxy-2-naphthoyl-CoA thioesterase activity"/>
    <property type="evidence" value="ECO:0007669"/>
    <property type="project" value="TreeGrafter"/>
</dbReference>
<evidence type="ECO:0000256" key="3">
    <source>
        <dbReference type="SAM" id="MobiDB-lite"/>
    </source>
</evidence>
<evidence type="ECO:0000256" key="1">
    <source>
        <dbReference type="ARBA" id="ARBA00008324"/>
    </source>
</evidence>
<dbReference type="PANTHER" id="PTHR43240:SF5">
    <property type="entry name" value="1,4-DIHYDROXY-2-NAPHTHOYL-COA THIOESTERASE 1"/>
    <property type="match status" value="1"/>
</dbReference>
<comment type="similarity">
    <text evidence="1">Belongs to the thioesterase PaaI family.</text>
</comment>
<feature type="region of interest" description="Disordered" evidence="3">
    <location>
        <begin position="1"/>
        <end position="28"/>
    </location>
</feature>
<dbReference type="InterPro" id="IPR003736">
    <property type="entry name" value="PAAI_dom"/>
</dbReference>
<keyword evidence="6" id="KW-1185">Reference proteome</keyword>
<feature type="domain" description="Thioesterase" evidence="4">
    <location>
        <begin position="60"/>
        <end position="135"/>
    </location>
</feature>
<dbReference type="PANTHER" id="PTHR43240">
    <property type="entry name" value="1,4-DIHYDROXY-2-NAPHTHOYL-COA THIOESTERASE 1"/>
    <property type="match status" value="1"/>
</dbReference>